<dbReference type="AlphaFoldDB" id="A0A382P6R5"/>
<evidence type="ECO:0000313" key="1">
    <source>
        <dbReference type="EMBL" id="SVC69103.1"/>
    </source>
</evidence>
<dbReference type="EMBL" id="UINC01105282">
    <property type="protein sequence ID" value="SVC69103.1"/>
    <property type="molecule type" value="Genomic_DNA"/>
</dbReference>
<sequence>MALQLFPAIKFPMTSFTEEIEIGRVRLKER</sequence>
<feature type="non-terminal residue" evidence="1">
    <location>
        <position position="30"/>
    </location>
</feature>
<gene>
    <name evidence="1" type="ORF">METZ01_LOCUS321957</name>
</gene>
<protein>
    <submittedName>
        <fullName evidence="1">Uncharacterized protein</fullName>
    </submittedName>
</protein>
<organism evidence="1">
    <name type="scientific">marine metagenome</name>
    <dbReference type="NCBI Taxonomy" id="408172"/>
    <lineage>
        <taxon>unclassified sequences</taxon>
        <taxon>metagenomes</taxon>
        <taxon>ecological metagenomes</taxon>
    </lineage>
</organism>
<proteinExistence type="predicted"/>
<accession>A0A382P6R5</accession>
<name>A0A382P6R5_9ZZZZ</name>
<reference evidence="1" key="1">
    <citation type="submission" date="2018-05" db="EMBL/GenBank/DDBJ databases">
        <authorList>
            <person name="Lanie J.A."/>
            <person name="Ng W.-L."/>
            <person name="Kazmierczak K.M."/>
            <person name="Andrzejewski T.M."/>
            <person name="Davidsen T.M."/>
            <person name="Wayne K.J."/>
            <person name="Tettelin H."/>
            <person name="Glass J.I."/>
            <person name="Rusch D."/>
            <person name="Podicherti R."/>
            <person name="Tsui H.-C.T."/>
            <person name="Winkler M.E."/>
        </authorList>
    </citation>
    <scope>NUCLEOTIDE SEQUENCE</scope>
</reference>